<protein>
    <submittedName>
        <fullName evidence="4">Glycosyltransferase family 28 N-terminal domain-containing protein</fullName>
    </submittedName>
</protein>
<dbReference type="EMBL" id="CAMXCT010002723">
    <property type="protein sequence ID" value="CAI4000033.1"/>
    <property type="molecule type" value="Genomic_DNA"/>
</dbReference>
<name>A0A9P1CYE4_9DINO</name>
<dbReference type="InterPro" id="IPR050426">
    <property type="entry name" value="Glycosyltransferase_28"/>
</dbReference>
<dbReference type="Proteomes" id="UP001152797">
    <property type="component" value="Unassembled WGS sequence"/>
</dbReference>
<evidence type="ECO:0000313" key="5">
    <source>
        <dbReference type="Proteomes" id="UP001152797"/>
    </source>
</evidence>
<organism evidence="2">
    <name type="scientific">Cladocopium goreaui</name>
    <dbReference type="NCBI Taxonomy" id="2562237"/>
    <lineage>
        <taxon>Eukaryota</taxon>
        <taxon>Sar</taxon>
        <taxon>Alveolata</taxon>
        <taxon>Dinophyceae</taxon>
        <taxon>Suessiales</taxon>
        <taxon>Symbiodiniaceae</taxon>
        <taxon>Cladocopium</taxon>
    </lineage>
</organism>
<dbReference type="GO" id="GO:0016758">
    <property type="term" value="F:hexosyltransferase activity"/>
    <property type="evidence" value="ECO:0007669"/>
    <property type="project" value="InterPro"/>
</dbReference>
<dbReference type="InterPro" id="IPR004276">
    <property type="entry name" value="GlycoTrans_28_N"/>
</dbReference>
<evidence type="ECO:0000313" key="4">
    <source>
        <dbReference type="EMBL" id="CAL4787345.1"/>
    </source>
</evidence>
<dbReference type="SUPFAM" id="SSF53756">
    <property type="entry name" value="UDP-Glycosyltransferase/glycogen phosphorylase"/>
    <property type="match status" value="1"/>
</dbReference>
<dbReference type="EMBL" id="CAMXCT030002723">
    <property type="protein sequence ID" value="CAL4787345.1"/>
    <property type="molecule type" value="Genomic_DNA"/>
</dbReference>
<sequence length="284" mass="31805">MAALRVGIISKGTRGDVQPFLALSLELQKRGHQVVICCPACCVDVVQEYGLEAFRMSFDPKKAIQSKEMQLAIAEGDGASCVRAFNTAQERQIEESGINPADEVYDFVQGFQPDVIVGHPSFVPLMMVAEAMSVPLINALFMPFLPSAVAQPVFFSAKQLERDGLLERPLEAHRLFWNMYISPEEFQQLQLLRKRWGLRPYKDVMEVQAAYHACPEANCWSSQVIAEPADLKPEFPLARQTGYLFADAPSSYTPPAELVTFLEAKTKPLYIGAWDKTRDPMDRS</sequence>
<dbReference type="PANTHER" id="PTHR48050:SF13">
    <property type="entry name" value="STEROL 3-BETA-GLUCOSYLTRANSFERASE UGT80A2"/>
    <property type="match status" value="1"/>
</dbReference>
<dbReference type="Gene3D" id="3.40.50.2000">
    <property type="entry name" value="Glycogen Phosphorylase B"/>
    <property type="match status" value="1"/>
</dbReference>
<reference evidence="2" key="1">
    <citation type="submission" date="2022-10" db="EMBL/GenBank/DDBJ databases">
        <authorList>
            <person name="Chen Y."/>
            <person name="Dougan E. K."/>
            <person name="Chan C."/>
            <person name="Rhodes N."/>
            <person name="Thang M."/>
        </authorList>
    </citation>
    <scope>NUCLEOTIDE SEQUENCE</scope>
</reference>
<dbReference type="OrthoDB" id="438561at2759"/>
<reference evidence="3" key="2">
    <citation type="submission" date="2024-04" db="EMBL/GenBank/DDBJ databases">
        <authorList>
            <person name="Chen Y."/>
            <person name="Shah S."/>
            <person name="Dougan E. K."/>
            <person name="Thang M."/>
            <person name="Chan C."/>
        </authorList>
    </citation>
    <scope>NUCLEOTIDE SEQUENCE [LARGE SCALE GENOMIC DNA]</scope>
</reference>
<dbReference type="GO" id="GO:0005975">
    <property type="term" value="P:carbohydrate metabolic process"/>
    <property type="evidence" value="ECO:0007669"/>
    <property type="project" value="InterPro"/>
</dbReference>
<evidence type="ECO:0000313" key="2">
    <source>
        <dbReference type="EMBL" id="CAI4000033.1"/>
    </source>
</evidence>
<evidence type="ECO:0000313" key="3">
    <source>
        <dbReference type="EMBL" id="CAL1153408.1"/>
    </source>
</evidence>
<dbReference type="Pfam" id="PF03033">
    <property type="entry name" value="Glyco_transf_28"/>
    <property type="match status" value="1"/>
</dbReference>
<dbReference type="PANTHER" id="PTHR48050">
    <property type="entry name" value="STEROL 3-BETA-GLUCOSYLTRANSFERASE"/>
    <property type="match status" value="1"/>
</dbReference>
<comment type="caution">
    <text evidence="2">The sequence shown here is derived from an EMBL/GenBank/DDBJ whole genome shotgun (WGS) entry which is preliminary data.</text>
</comment>
<dbReference type="AlphaFoldDB" id="A0A9P1CYE4"/>
<keyword evidence="5" id="KW-1185">Reference proteome</keyword>
<dbReference type="EMBL" id="CAMXCT020002723">
    <property type="protein sequence ID" value="CAL1153408.1"/>
    <property type="molecule type" value="Genomic_DNA"/>
</dbReference>
<proteinExistence type="predicted"/>
<feature type="domain" description="Glycosyltransferase family 28 N-terminal" evidence="1">
    <location>
        <begin position="9"/>
        <end position="149"/>
    </location>
</feature>
<accession>A0A9P1CYE4</accession>
<gene>
    <name evidence="2" type="ORF">C1SCF055_LOCUS26187</name>
</gene>
<evidence type="ECO:0000259" key="1">
    <source>
        <dbReference type="Pfam" id="PF03033"/>
    </source>
</evidence>